<proteinExistence type="predicted"/>
<sequence length="96" mass="11000">MGLKSEHLPHYCNPNLRHYLSSCSVSPMAKFHPKYEAVSATLDFEDGGCWSKDWLQKGFLCSLLLSLFMHFLVSSQKGGRRVKLDARGRSFRLCYI</sequence>
<protein>
    <submittedName>
        <fullName evidence="1">Uncharacterized protein</fullName>
    </submittedName>
</protein>
<gene>
    <name evidence="1" type="ORF">PIB30_068973</name>
</gene>
<comment type="caution">
    <text evidence="1">The sequence shown here is derived from an EMBL/GenBank/DDBJ whole genome shotgun (WGS) entry which is preliminary data.</text>
</comment>
<keyword evidence="2" id="KW-1185">Reference proteome</keyword>
<evidence type="ECO:0000313" key="2">
    <source>
        <dbReference type="Proteomes" id="UP001341840"/>
    </source>
</evidence>
<reference evidence="1 2" key="1">
    <citation type="journal article" date="2023" name="Plants (Basel)">
        <title>Bridging the Gap: Combining Genomics and Transcriptomics Approaches to Understand Stylosanthes scabra, an Orphan Legume from the Brazilian Caatinga.</title>
        <authorList>
            <person name="Ferreira-Neto J.R.C."/>
            <person name="da Silva M.D."/>
            <person name="Binneck E."/>
            <person name="de Melo N.F."/>
            <person name="da Silva R.H."/>
            <person name="de Melo A.L.T.M."/>
            <person name="Pandolfi V."/>
            <person name="Bustamante F.O."/>
            <person name="Brasileiro-Vidal A.C."/>
            <person name="Benko-Iseppon A.M."/>
        </authorList>
    </citation>
    <scope>NUCLEOTIDE SEQUENCE [LARGE SCALE GENOMIC DNA]</scope>
    <source>
        <tissue evidence="1">Leaves</tissue>
    </source>
</reference>
<dbReference type="Proteomes" id="UP001341840">
    <property type="component" value="Unassembled WGS sequence"/>
</dbReference>
<accession>A0ABU6XPC0</accession>
<organism evidence="1 2">
    <name type="scientific">Stylosanthes scabra</name>
    <dbReference type="NCBI Taxonomy" id="79078"/>
    <lineage>
        <taxon>Eukaryota</taxon>
        <taxon>Viridiplantae</taxon>
        <taxon>Streptophyta</taxon>
        <taxon>Embryophyta</taxon>
        <taxon>Tracheophyta</taxon>
        <taxon>Spermatophyta</taxon>
        <taxon>Magnoliopsida</taxon>
        <taxon>eudicotyledons</taxon>
        <taxon>Gunneridae</taxon>
        <taxon>Pentapetalae</taxon>
        <taxon>rosids</taxon>
        <taxon>fabids</taxon>
        <taxon>Fabales</taxon>
        <taxon>Fabaceae</taxon>
        <taxon>Papilionoideae</taxon>
        <taxon>50 kb inversion clade</taxon>
        <taxon>dalbergioids sensu lato</taxon>
        <taxon>Dalbergieae</taxon>
        <taxon>Pterocarpus clade</taxon>
        <taxon>Stylosanthes</taxon>
    </lineage>
</organism>
<name>A0ABU6XPC0_9FABA</name>
<evidence type="ECO:0000313" key="1">
    <source>
        <dbReference type="EMBL" id="MED6198695.1"/>
    </source>
</evidence>
<dbReference type="EMBL" id="JASCZI010212197">
    <property type="protein sequence ID" value="MED6198695.1"/>
    <property type="molecule type" value="Genomic_DNA"/>
</dbReference>